<gene>
    <name evidence="4" type="ORF">EV200_105365</name>
    <name evidence="3" type="ORF">GCM10011413_32230</name>
</gene>
<organism evidence="4 5">
    <name type="scientific">Pedobacter psychrotolerans</name>
    <dbReference type="NCBI Taxonomy" id="1843235"/>
    <lineage>
        <taxon>Bacteria</taxon>
        <taxon>Pseudomonadati</taxon>
        <taxon>Bacteroidota</taxon>
        <taxon>Sphingobacteriia</taxon>
        <taxon>Sphingobacteriales</taxon>
        <taxon>Sphingobacteriaceae</taxon>
        <taxon>Pedobacter</taxon>
    </lineage>
</organism>
<name>A0A4R2HDN4_9SPHI</name>
<evidence type="ECO:0000313" key="6">
    <source>
        <dbReference type="Proteomes" id="UP000622648"/>
    </source>
</evidence>
<keyword evidence="1 4" id="KW-0238">DNA-binding</keyword>
<evidence type="ECO:0000256" key="1">
    <source>
        <dbReference type="ARBA" id="ARBA00023125"/>
    </source>
</evidence>
<protein>
    <submittedName>
        <fullName evidence="4">DNA-binding XRE family transcriptional regulator</fullName>
    </submittedName>
</protein>
<dbReference type="GO" id="GO:0003677">
    <property type="term" value="F:DNA binding"/>
    <property type="evidence" value="ECO:0007669"/>
    <property type="project" value="UniProtKB-KW"/>
</dbReference>
<dbReference type="Proteomes" id="UP000622648">
    <property type="component" value="Unassembled WGS sequence"/>
</dbReference>
<dbReference type="SMART" id="SM00530">
    <property type="entry name" value="HTH_XRE"/>
    <property type="match status" value="1"/>
</dbReference>
<dbReference type="Proteomes" id="UP000295684">
    <property type="component" value="Unassembled WGS sequence"/>
</dbReference>
<dbReference type="EMBL" id="SLWO01000005">
    <property type="protein sequence ID" value="TCO23891.1"/>
    <property type="molecule type" value="Genomic_DNA"/>
</dbReference>
<dbReference type="OrthoDB" id="959646at2"/>
<evidence type="ECO:0000313" key="3">
    <source>
        <dbReference type="EMBL" id="GGE63366.1"/>
    </source>
</evidence>
<dbReference type="PANTHER" id="PTHR46558:SF11">
    <property type="entry name" value="HTH-TYPE TRANSCRIPTIONAL REGULATOR XRE"/>
    <property type="match status" value="1"/>
</dbReference>
<dbReference type="InterPro" id="IPR001387">
    <property type="entry name" value="Cro/C1-type_HTH"/>
</dbReference>
<proteinExistence type="predicted"/>
<dbReference type="Pfam" id="PF01381">
    <property type="entry name" value="HTH_3"/>
    <property type="match status" value="1"/>
</dbReference>
<sequence length="84" mass="10125">MLDIGNTLRRYRDDHQYTQQYVANIIGISRVAYRKWENNDVDFALSQLRKIADLYEIPIHEIILQSKFNKNQIIPIQQKGHQYY</sequence>
<keyword evidence="6" id="KW-1185">Reference proteome</keyword>
<reference evidence="6" key="2">
    <citation type="journal article" date="2019" name="Int. J. Syst. Evol. Microbiol.">
        <title>The Global Catalogue of Microorganisms (GCM) 10K type strain sequencing project: providing services to taxonomists for standard genome sequencing and annotation.</title>
        <authorList>
            <consortium name="The Broad Institute Genomics Platform"/>
            <consortium name="The Broad Institute Genome Sequencing Center for Infectious Disease"/>
            <person name="Wu L."/>
            <person name="Ma J."/>
        </authorList>
    </citation>
    <scope>NUCLEOTIDE SEQUENCE [LARGE SCALE GENOMIC DNA]</scope>
    <source>
        <strain evidence="6">CGMCC 1.15644</strain>
    </source>
</reference>
<dbReference type="SUPFAM" id="SSF47413">
    <property type="entry name" value="lambda repressor-like DNA-binding domains"/>
    <property type="match status" value="1"/>
</dbReference>
<dbReference type="PROSITE" id="PS50943">
    <property type="entry name" value="HTH_CROC1"/>
    <property type="match status" value="1"/>
</dbReference>
<dbReference type="EMBL" id="BMJO01000005">
    <property type="protein sequence ID" value="GGE63366.1"/>
    <property type="molecule type" value="Genomic_DNA"/>
</dbReference>
<reference evidence="3" key="4">
    <citation type="submission" date="2024-05" db="EMBL/GenBank/DDBJ databases">
        <authorList>
            <person name="Sun Q."/>
            <person name="Zhou Y."/>
        </authorList>
    </citation>
    <scope>NUCLEOTIDE SEQUENCE</scope>
    <source>
        <strain evidence="3">CGMCC 1.15644</strain>
    </source>
</reference>
<dbReference type="InterPro" id="IPR010982">
    <property type="entry name" value="Lambda_DNA-bd_dom_sf"/>
</dbReference>
<dbReference type="AlphaFoldDB" id="A0A4R2HDN4"/>
<dbReference type="RefSeq" id="WP_132533972.1">
    <property type="nucleotide sequence ID" value="NZ_BMJO01000005.1"/>
</dbReference>
<evidence type="ECO:0000259" key="2">
    <source>
        <dbReference type="PROSITE" id="PS50943"/>
    </source>
</evidence>
<evidence type="ECO:0000313" key="4">
    <source>
        <dbReference type="EMBL" id="TCO23891.1"/>
    </source>
</evidence>
<reference evidence="3" key="1">
    <citation type="journal article" date="2014" name="Int. J. Syst. Evol. Microbiol.">
        <title>Complete genome of a new Firmicutes species belonging to the dominant human colonic microbiota ('Ruminococcus bicirculans') reveals two chromosomes and a selective capacity to utilize plant glucans.</title>
        <authorList>
            <consortium name="NISC Comparative Sequencing Program"/>
            <person name="Wegmann U."/>
            <person name="Louis P."/>
            <person name="Goesmann A."/>
            <person name="Henrissat B."/>
            <person name="Duncan S.H."/>
            <person name="Flint H.J."/>
        </authorList>
    </citation>
    <scope>NUCLEOTIDE SEQUENCE</scope>
    <source>
        <strain evidence="3">CGMCC 1.15644</strain>
    </source>
</reference>
<reference evidence="4 5" key="3">
    <citation type="submission" date="2019-03" db="EMBL/GenBank/DDBJ databases">
        <title>Genomic Encyclopedia of Type Strains, Phase IV (KMG-IV): sequencing the most valuable type-strain genomes for metagenomic binning, comparative biology and taxonomic classification.</title>
        <authorList>
            <person name="Goeker M."/>
        </authorList>
    </citation>
    <scope>NUCLEOTIDE SEQUENCE [LARGE SCALE GENOMIC DNA]</scope>
    <source>
        <strain evidence="4 5">DSM 103236</strain>
    </source>
</reference>
<dbReference type="CDD" id="cd00093">
    <property type="entry name" value="HTH_XRE"/>
    <property type="match status" value="1"/>
</dbReference>
<evidence type="ECO:0000313" key="5">
    <source>
        <dbReference type="Proteomes" id="UP000295684"/>
    </source>
</evidence>
<dbReference type="Gene3D" id="1.10.260.40">
    <property type="entry name" value="lambda repressor-like DNA-binding domains"/>
    <property type="match status" value="1"/>
</dbReference>
<comment type="caution">
    <text evidence="4">The sequence shown here is derived from an EMBL/GenBank/DDBJ whole genome shotgun (WGS) entry which is preliminary data.</text>
</comment>
<dbReference type="PANTHER" id="PTHR46558">
    <property type="entry name" value="TRACRIPTIONAL REGULATORY PROTEIN-RELATED-RELATED"/>
    <property type="match status" value="1"/>
</dbReference>
<accession>A0A4R2HDN4</accession>
<feature type="domain" description="HTH cro/C1-type" evidence="2">
    <location>
        <begin position="8"/>
        <end position="62"/>
    </location>
</feature>